<accession>A0A2N3N4D5</accession>
<dbReference type="PANTHER" id="PTHR35144:SF2">
    <property type="entry name" value="MEIOSIS-SPECIFIC TRANSCRIPTION FACTOR NDT80"/>
    <property type="match status" value="1"/>
</dbReference>
<evidence type="ECO:0000256" key="3">
    <source>
        <dbReference type="SAM" id="MobiDB-lite"/>
    </source>
</evidence>
<dbReference type="GO" id="GO:0003677">
    <property type="term" value="F:DNA binding"/>
    <property type="evidence" value="ECO:0007669"/>
    <property type="project" value="UniProtKB-KW"/>
</dbReference>
<dbReference type="InParanoid" id="A0A2N3N4D5"/>
<dbReference type="SUPFAM" id="SSF49417">
    <property type="entry name" value="p53-like transcription factors"/>
    <property type="match status" value="1"/>
</dbReference>
<evidence type="ECO:0000259" key="4">
    <source>
        <dbReference type="PROSITE" id="PS51517"/>
    </source>
</evidence>
<organism evidence="5 6">
    <name type="scientific">Lomentospora prolificans</name>
    <dbReference type="NCBI Taxonomy" id="41688"/>
    <lineage>
        <taxon>Eukaryota</taxon>
        <taxon>Fungi</taxon>
        <taxon>Dikarya</taxon>
        <taxon>Ascomycota</taxon>
        <taxon>Pezizomycotina</taxon>
        <taxon>Sordariomycetes</taxon>
        <taxon>Hypocreomycetidae</taxon>
        <taxon>Microascales</taxon>
        <taxon>Microascaceae</taxon>
        <taxon>Lomentospora</taxon>
    </lineage>
</organism>
<dbReference type="Proteomes" id="UP000233524">
    <property type="component" value="Unassembled WGS sequence"/>
</dbReference>
<feature type="region of interest" description="Disordered" evidence="3">
    <location>
        <begin position="291"/>
        <end position="357"/>
    </location>
</feature>
<dbReference type="Gene3D" id="2.60.40.1390">
    <property type="entry name" value="NDT80 DNA-binding domain"/>
    <property type="match status" value="1"/>
</dbReference>
<gene>
    <name evidence="5" type="ORF">jhhlp_005897</name>
</gene>
<comment type="caution">
    <text evidence="5">The sequence shown here is derived from an EMBL/GenBank/DDBJ whole genome shotgun (WGS) entry which is preliminary data.</text>
</comment>
<feature type="DNA-binding region" description="NDT80" evidence="2">
    <location>
        <begin position="133"/>
        <end position="428"/>
    </location>
</feature>
<dbReference type="InterPro" id="IPR008967">
    <property type="entry name" value="p53-like_TF_DNA-bd_sf"/>
</dbReference>
<dbReference type="InterPro" id="IPR052605">
    <property type="entry name" value="Fungal_trans_regulator"/>
</dbReference>
<reference evidence="5 6" key="1">
    <citation type="journal article" date="2017" name="G3 (Bethesda)">
        <title>First Draft Genome Sequence of the Pathogenic Fungus Lomentospora prolificans (Formerly Scedosporium prolificans).</title>
        <authorList>
            <person name="Luo R."/>
            <person name="Zimin A."/>
            <person name="Workman R."/>
            <person name="Fan Y."/>
            <person name="Pertea G."/>
            <person name="Grossman N."/>
            <person name="Wear M.P."/>
            <person name="Jia B."/>
            <person name="Miller H."/>
            <person name="Casadevall A."/>
            <person name="Timp W."/>
            <person name="Zhang S.X."/>
            <person name="Salzberg S.L."/>
        </authorList>
    </citation>
    <scope>NUCLEOTIDE SEQUENCE [LARGE SCALE GENOMIC DNA]</scope>
    <source>
        <strain evidence="5 6">JHH-5317</strain>
    </source>
</reference>
<proteinExistence type="predicted"/>
<dbReference type="GO" id="GO:0045944">
    <property type="term" value="P:positive regulation of transcription by RNA polymerase II"/>
    <property type="evidence" value="ECO:0007669"/>
    <property type="project" value="TreeGrafter"/>
</dbReference>
<dbReference type="AlphaFoldDB" id="A0A2N3N4D5"/>
<sequence length="601" mass="65646">MDYVKIHSCMWTHPWTSRIEMGSYAFASAMEGRPHRRLPILYNQDSGSTSLTIEAPTHQPSPLINLFPPPVLNTSAPYHPEEGAFYQQTQPIFPALDARPRLGSSTISSGMAHRTSAIPHAQQISARDQYSPATPSFRRPSEHSSRSPSFPGAASRRHPLSPTPSPIAGFTTPVAMDTSYSTKSQATATIPPLETIATLGILQYADGGQGTHVRPEIHGTIDKGFFLSDGEWTCYRRNYFSCVCSYTLSPHYPSMPLQFTPTNSQQTYQVSGFAMSISAVVADNDGHSIDLVQHTPKRDKGPIAKPDKVRLSPKSPQPSHHPMSLYTGHGDSSLGTRSLYDPGYGGPAGTSQSTGTFQTEHTFERIQFKQATANNGKRRAAQQYYHLVVELWADVGSRASEQFLRVAYRRSAKMIVRGRSPGHYQTERRGSTSSGPGGGSGSLSGYGNGPIMGSEFSSGGPMISSGFPGNYDNRGHTMPPYGARHHQQEILAEAVIPPEDAKAIETTKGYQYYPGTIYEGQQDQRGGVETFTHQRADHDSASVDPKHKSEYDGSNSPLPSLFHPGPLMVNRRCGRFEGKSRSEGYYPSMMPQSGINVANIT</sequence>
<evidence type="ECO:0000256" key="1">
    <source>
        <dbReference type="ARBA" id="ARBA00023125"/>
    </source>
</evidence>
<dbReference type="GO" id="GO:0051321">
    <property type="term" value="P:meiotic cell cycle"/>
    <property type="evidence" value="ECO:0007669"/>
    <property type="project" value="TreeGrafter"/>
</dbReference>
<dbReference type="GO" id="GO:0000228">
    <property type="term" value="C:nuclear chromosome"/>
    <property type="evidence" value="ECO:0007669"/>
    <property type="project" value="TreeGrafter"/>
</dbReference>
<feature type="region of interest" description="Disordered" evidence="3">
    <location>
        <begin position="418"/>
        <end position="482"/>
    </location>
</feature>
<evidence type="ECO:0000256" key="2">
    <source>
        <dbReference type="PROSITE-ProRule" id="PRU00850"/>
    </source>
</evidence>
<feature type="compositionally biased region" description="Basic and acidic residues" evidence="3">
    <location>
        <begin position="296"/>
        <end position="310"/>
    </location>
</feature>
<evidence type="ECO:0000313" key="6">
    <source>
        <dbReference type="Proteomes" id="UP000233524"/>
    </source>
</evidence>
<keyword evidence="1 2" id="KW-0238">DNA-binding</keyword>
<dbReference type="EMBL" id="NLAX01000701">
    <property type="protein sequence ID" value="PKS07295.1"/>
    <property type="molecule type" value="Genomic_DNA"/>
</dbReference>
<name>A0A2N3N4D5_9PEZI</name>
<dbReference type="OrthoDB" id="2288358at2759"/>
<feature type="domain" description="NDT80" evidence="4">
    <location>
        <begin position="133"/>
        <end position="428"/>
    </location>
</feature>
<feature type="region of interest" description="Disordered" evidence="3">
    <location>
        <begin position="534"/>
        <end position="566"/>
    </location>
</feature>
<dbReference type="Pfam" id="PF05224">
    <property type="entry name" value="NDT80_PhoG"/>
    <property type="match status" value="1"/>
</dbReference>
<dbReference type="PANTHER" id="PTHR35144">
    <property type="entry name" value="MEIOSIS-SPECIFIC TRANSCRIPTION FACTOR NDT80"/>
    <property type="match status" value="1"/>
</dbReference>
<feature type="compositionally biased region" description="Gly residues" evidence="3">
    <location>
        <begin position="435"/>
        <end position="450"/>
    </location>
</feature>
<dbReference type="GO" id="GO:0003700">
    <property type="term" value="F:DNA-binding transcription factor activity"/>
    <property type="evidence" value="ECO:0007669"/>
    <property type="project" value="UniProtKB-UniRule"/>
</dbReference>
<protein>
    <recommendedName>
        <fullName evidence="4">NDT80 domain-containing protein</fullName>
    </recommendedName>
</protein>
<keyword evidence="6" id="KW-1185">Reference proteome</keyword>
<feature type="compositionally biased region" description="Basic and acidic residues" evidence="3">
    <location>
        <begin position="534"/>
        <end position="551"/>
    </location>
</feature>
<dbReference type="InterPro" id="IPR037141">
    <property type="entry name" value="NDT80_DNA-bd_dom_sf"/>
</dbReference>
<dbReference type="InterPro" id="IPR024061">
    <property type="entry name" value="NDT80_DNA-bd_dom"/>
</dbReference>
<evidence type="ECO:0000313" key="5">
    <source>
        <dbReference type="EMBL" id="PKS07295.1"/>
    </source>
</evidence>
<dbReference type="PROSITE" id="PS51517">
    <property type="entry name" value="NDT80"/>
    <property type="match status" value="1"/>
</dbReference>
<dbReference type="VEuPathDB" id="FungiDB:jhhlp_005897"/>
<feature type="region of interest" description="Disordered" evidence="3">
    <location>
        <begin position="104"/>
        <end position="172"/>
    </location>
</feature>
<feature type="compositionally biased region" description="Polar residues" evidence="3">
    <location>
        <begin position="122"/>
        <end position="134"/>
    </location>
</feature>